<gene>
    <name evidence="1" type="ORF">U9M48_040152</name>
</gene>
<evidence type="ECO:0000313" key="1">
    <source>
        <dbReference type="EMBL" id="WVZ94241.1"/>
    </source>
</evidence>
<protein>
    <submittedName>
        <fullName evidence="1">Uncharacterized protein</fullName>
    </submittedName>
</protein>
<accession>A0AAQ3XDV2</accession>
<dbReference type="AlphaFoldDB" id="A0AAQ3XDV2"/>
<organism evidence="1 2">
    <name type="scientific">Paspalum notatum var. saurae</name>
    <dbReference type="NCBI Taxonomy" id="547442"/>
    <lineage>
        <taxon>Eukaryota</taxon>
        <taxon>Viridiplantae</taxon>
        <taxon>Streptophyta</taxon>
        <taxon>Embryophyta</taxon>
        <taxon>Tracheophyta</taxon>
        <taxon>Spermatophyta</taxon>
        <taxon>Magnoliopsida</taxon>
        <taxon>Liliopsida</taxon>
        <taxon>Poales</taxon>
        <taxon>Poaceae</taxon>
        <taxon>PACMAD clade</taxon>
        <taxon>Panicoideae</taxon>
        <taxon>Andropogonodae</taxon>
        <taxon>Paspaleae</taxon>
        <taxon>Paspalinae</taxon>
        <taxon>Paspalum</taxon>
    </lineage>
</organism>
<dbReference type="Proteomes" id="UP001341281">
    <property type="component" value="Chromosome 09"/>
</dbReference>
<reference evidence="1 2" key="1">
    <citation type="submission" date="2024-02" db="EMBL/GenBank/DDBJ databases">
        <title>High-quality chromosome-scale genome assembly of Pensacola bahiagrass (Paspalum notatum Flugge var. saurae).</title>
        <authorList>
            <person name="Vega J.M."/>
            <person name="Podio M."/>
            <person name="Orjuela J."/>
            <person name="Siena L.A."/>
            <person name="Pessino S.C."/>
            <person name="Combes M.C."/>
            <person name="Mariac C."/>
            <person name="Albertini E."/>
            <person name="Pupilli F."/>
            <person name="Ortiz J.P.A."/>
            <person name="Leblanc O."/>
        </authorList>
    </citation>
    <scope>NUCLEOTIDE SEQUENCE [LARGE SCALE GENOMIC DNA]</scope>
    <source>
        <strain evidence="1">R1</strain>
        <tissue evidence="1">Leaf</tissue>
    </source>
</reference>
<dbReference type="EMBL" id="CP144753">
    <property type="protein sequence ID" value="WVZ94241.1"/>
    <property type="molecule type" value="Genomic_DNA"/>
</dbReference>
<name>A0AAQ3XDV2_PASNO</name>
<sequence length="145" mass="16590">MHIYIHRNPLIVLFLESVSIFQSRNPSSLDLKNKFRSWPNSGEHSMAFSSSSLVETEDITAFLSSSSLSGWSPFHEDITGFSWIYVYFFESGVTDAKIMDTVKEETEEMIRAGFIRPCRYATWISSIVSMWKKMGSSEYALTSET</sequence>
<evidence type="ECO:0000313" key="2">
    <source>
        <dbReference type="Proteomes" id="UP001341281"/>
    </source>
</evidence>
<proteinExistence type="predicted"/>
<keyword evidence="2" id="KW-1185">Reference proteome</keyword>